<evidence type="ECO:0000313" key="1">
    <source>
        <dbReference type="EMBL" id="AZB71865.1"/>
    </source>
</evidence>
<sequence length="169" mass="19422">MRQLNFAQRRKLRGIPRRLRSLDRWADRFATLALPSPKDCGDSGFWNWKLPVISSLANHPSRRLQAHCLQALIQAATNLATQAQSADADCHVACLIEWPALFYSEVTLFYSRDYYRSFYGDRHALAPRSLAHDYGLQLPSGWVERGFDVTQPDQRGPIEWWVIGQPLQP</sequence>
<reference evidence="1 2" key="1">
    <citation type="journal article" date="2018" name="Sci. Rep.">
        <title>Genome Features and Biochemical Characteristics of a Robust, Fast Growing and Naturally Transformable Cyanobacterium Synechococcus elongatus PCC 11801 Isolated from India.</title>
        <authorList>
            <person name="Jaiswal D."/>
            <person name="Sengupta A."/>
            <person name="Sohoni S."/>
            <person name="Sengupta S."/>
            <person name="Phadnavis A.G."/>
            <person name="Pakrasi H.B."/>
            <person name="Wangikar P.P."/>
        </authorList>
    </citation>
    <scope>NUCLEOTIDE SEQUENCE [LARGE SCALE GENOMIC DNA]</scope>
    <source>
        <strain evidence="1 2">PCC 11801</strain>
    </source>
</reference>
<dbReference type="EMBL" id="CP030139">
    <property type="protein sequence ID" value="AZB71865.1"/>
    <property type="molecule type" value="Genomic_DNA"/>
</dbReference>
<dbReference type="InterPro" id="IPR025075">
    <property type="entry name" value="DUF3916"/>
</dbReference>
<protein>
    <submittedName>
        <fullName evidence="1">DUF3916 domain-containing protein</fullName>
    </submittedName>
</protein>
<dbReference type="Pfam" id="PF13079">
    <property type="entry name" value="DUF3916"/>
    <property type="match status" value="1"/>
</dbReference>
<gene>
    <name evidence="1" type="ORF">DOP62_03190</name>
</gene>
<accession>A0AAN1QME2</accession>
<name>A0AAN1QME2_SYNEL</name>
<organism evidence="1 2">
    <name type="scientific">Synechococcus elongatus PCC 11801</name>
    <dbReference type="NCBI Taxonomy" id="2219813"/>
    <lineage>
        <taxon>Bacteria</taxon>
        <taxon>Bacillati</taxon>
        <taxon>Cyanobacteriota</taxon>
        <taxon>Cyanophyceae</taxon>
        <taxon>Synechococcales</taxon>
        <taxon>Synechococcaceae</taxon>
        <taxon>Synechococcus</taxon>
    </lineage>
</organism>
<dbReference type="AlphaFoldDB" id="A0AAN1QME2"/>
<proteinExistence type="predicted"/>
<dbReference type="RefSeq" id="WP_208675536.1">
    <property type="nucleotide sequence ID" value="NZ_CP030139.2"/>
</dbReference>
<evidence type="ECO:0000313" key="2">
    <source>
        <dbReference type="Proteomes" id="UP000267249"/>
    </source>
</evidence>
<dbReference type="Proteomes" id="UP000267249">
    <property type="component" value="Chromosome"/>
</dbReference>